<dbReference type="InterPro" id="IPR057251">
    <property type="entry name" value="FP_C"/>
</dbReference>
<reference evidence="2" key="2">
    <citation type="submission" date="2023-03" db="EMBL/GenBank/DDBJ databases">
        <authorList>
            <person name="Inwood S.N."/>
            <person name="Skelly J.G."/>
            <person name="Guhlin J."/>
            <person name="Harrop T.W.R."/>
            <person name="Goldson S.G."/>
            <person name="Dearden P.K."/>
        </authorList>
    </citation>
    <scope>NUCLEOTIDE SEQUENCE</scope>
    <source>
        <strain evidence="2">Irish</strain>
        <tissue evidence="2">Whole body</tissue>
    </source>
</reference>
<dbReference type="EMBL" id="JAQQBS010000001">
    <property type="protein sequence ID" value="KAK0177173.1"/>
    <property type="molecule type" value="Genomic_DNA"/>
</dbReference>
<dbReference type="Pfam" id="PF25298">
    <property type="entry name" value="Baculo_FP_2nd"/>
    <property type="match status" value="1"/>
</dbReference>
<gene>
    <name evidence="2" type="ORF">PV328_001251</name>
</gene>
<sequence length="176" mass="20914">LPPSMQPSDCIKYDERISRSTHPSKHAQTVKHRYNLDNKKSDNFKNNSSLSDVTSEKMIFRKSWMEYEPFRSWLCEDPHDSHSIFCLMCDKSMNASLSHIYRHAETVSHQKVAKIYVNEFLSSSTHDLYLKARDKAKHHKWKYVWIVDGRIYVRKDDDIDKINIRSYDDLDVIRSD</sequence>
<comment type="caution">
    <text evidence="2">The sequence shown here is derived from an EMBL/GenBank/DDBJ whole genome shotgun (WGS) entry which is preliminary data.</text>
</comment>
<accession>A0AA39KX43</accession>
<feature type="non-terminal residue" evidence="2">
    <location>
        <position position="176"/>
    </location>
</feature>
<evidence type="ECO:0000313" key="2">
    <source>
        <dbReference type="EMBL" id="KAK0177173.1"/>
    </source>
</evidence>
<protein>
    <recommendedName>
        <fullName evidence="1">FP protein C-terminal domain-containing protein</fullName>
    </recommendedName>
</protein>
<evidence type="ECO:0000259" key="1">
    <source>
        <dbReference type="Pfam" id="PF25298"/>
    </source>
</evidence>
<evidence type="ECO:0000313" key="3">
    <source>
        <dbReference type="Proteomes" id="UP001168990"/>
    </source>
</evidence>
<organism evidence="2 3">
    <name type="scientific">Microctonus aethiopoides</name>
    <dbReference type="NCBI Taxonomy" id="144406"/>
    <lineage>
        <taxon>Eukaryota</taxon>
        <taxon>Metazoa</taxon>
        <taxon>Ecdysozoa</taxon>
        <taxon>Arthropoda</taxon>
        <taxon>Hexapoda</taxon>
        <taxon>Insecta</taxon>
        <taxon>Pterygota</taxon>
        <taxon>Neoptera</taxon>
        <taxon>Endopterygota</taxon>
        <taxon>Hymenoptera</taxon>
        <taxon>Apocrita</taxon>
        <taxon>Ichneumonoidea</taxon>
        <taxon>Braconidae</taxon>
        <taxon>Euphorinae</taxon>
        <taxon>Microctonus</taxon>
    </lineage>
</organism>
<reference evidence="2" key="1">
    <citation type="journal article" date="2023" name="bioRxiv">
        <title>Scaffold-level genome assemblies of two parasitoid biocontrol wasps reveal the parthenogenesis mechanism and an associated novel virus.</title>
        <authorList>
            <person name="Inwood S."/>
            <person name="Skelly J."/>
            <person name="Guhlin J."/>
            <person name="Harrop T."/>
            <person name="Goldson S."/>
            <person name="Dearden P."/>
        </authorList>
    </citation>
    <scope>NUCLEOTIDE SEQUENCE</scope>
    <source>
        <strain evidence="2">Irish</strain>
        <tissue evidence="2">Whole body</tissue>
    </source>
</reference>
<proteinExistence type="predicted"/>
<dbReference type="Proteomes" id="UP001168990">
    <property type="component" value="Unassembled WGS sequence"/>
</dbReference>
<name>A0AA39KX43_9HYME</name>
<feature type="domain" description="FP protein C-terminal" evidence="1">
    <location>
        <begin position="125"/>
        <end position="173"/>
    </location>
</feature>
<keyword evidence="3" id="KW-1185">Reference proteome</keyword>
<dbReference type="AlphaFoldDB" id="A0AA39KX43"/>